<dbReference type="PANTHER" id="PTHR11806:SF0">
    <property type="entry name" value="PROTEIN MTO1 HOMOLOG, MITOCHONDRIAL"/>
    <property type="match status" value="1"/>
</dbReference>
<comment type="cofactor">
    <cofactor evidence="1">
        <name>FAD</name>
        <dbReference type="ChEBI" id="CHEBI:57692"/>
    </cofactor>
</comment>
<evidence type="ECO:0000256" key="3">
    <source>
        <dbReference type="ARBA" id="ARBA00022630"/>
    </source>
</evidence>
<dbReference type="Gene3D" id="1.10.150.570">
    <property type="entry name" value="GidA associated domain, C-terminal subdomain"/>
    <property type="match status" value="1"/>
</dbReference>
<name>A0A381MZP0_9ZZZZ</name>
<dbReference type="PANTHER" id="PTHR11806">
    <property type="entry name" value="GLUCOSE INHIBITED DIVISION PROTEIN A"/>
    <property type="match status" value="1"/>
</dbReference>
<dbReference type="HAMAP" id="MF_00129">
    <property type="entry name" value="MnmG_GidA"/>
    <property type="match status" value="1"/>
</dbReference>
<dbReference type="InterPro" id="IPR047001">
    <property type="entry name" value="MnmG_C_subdom"/>
</dbReference>
<dbReference type="PROSITE" id="PS01281">
    <property type="entry name" value="GIDA_2"/>
    <property type="match status" value="1"/>
</dbReference>
<dbReference type="FunFam" id="3.50.50.60:FF:000082">
    <property type="entry name" value="protein MTO1 homolog, mitochondrial isoform X1"/>
    <property type="match status" value="1"/>
</dbReference>
<dbReference type="InterPro" id="IPR036188">
    <property type="entry name" value="FAD/NAD-bd_sf"/>
</dbReference>
<dbReference type="Pfam" id="PF21680">
    <property type="entry name" value="GIDA_C_1st"/>
    <property type="match status" value="1"/>
</dbReference>
<dbReference type="AlphaFoldDB" id="A0A381MZP0"/>
<gene>
    <name evidence="6" type="ORF">METZ01_LOCUS645</name>
</gene>
<dbReference type="InterPro" id="IPR040131">
    <property type="entry name" value="MnmG_N"/>
</dbReference>
<evidence type="ECO:0000259" key="5">
    <source>
        <dbReference type="SMART" id="SM01228"/>
    </source>
</evidence>
<evidence type="ECO:0000256" key="1">
    <source>
        <dbReference type="ARBA" id="ARBA00001974"/>
    </source>
</evidence>
<comment type="similarity">
    <text evidence="2">Belongs to the MnmG family.</text>
</comment>
<keyword evidence="4" id="KW-0274">FAD</keyword>
<dbReference type="InterPro" id="IPR044920">
    <property type="entry name" value="MnmG_C_subdom_sf"/>
</dbReference>
<dbReference type="GO" id="GO:0002098">
    <property type="term" value="P:tRNA wobble uridine modification"/>
    <property type="evidence" value="ECO:0007669"/>
    <property type="project" value="InterPro"/>
</dbReference>
<dbReference type="GO" id="GO:0005829">
    <property type="term" value="C:cytosol"/>
    <property type="evidence" value="ECO:0007669"/>
    <property type="project" value="TreeGrafter"/>
</dbReference>
<evidence type="ECO:0000256" key="2">
    <source>
        <dbReference type="ARBA" id="ARBA00007653"/>
    </source>
</evidence>
<dbReference type="FunFam" id="1.10.150.570:FF:000001">
    <property type="entry name" value="tRNA uridine 5-carboxymethylaminomethyl modification enzyme MnmG"/>
    <property type="match status" value="1"/>
</dbReference>
<organism evidence="6">
    <name type="scientific">marine metagenome</name>
    <dbReference type="NCBI Taxonomy" id="408172"/>
    <lineage>
        <taxon>unclassified sequences</taxon>
        <taxon>metagenomes</taxon>
        <taxon>ecological metagenomes</taxon>
    </lineage>
</organism>
<evidence type="ECO:0000313" key="6">
    <source>
        <dbReference type="EMBL" id="SUZ47791.1"/>
    </source>
</evidence>
<dbReference type="GO" id="GO:0050660">
    <property type="term" value="F:flavin adenine dinucleotide binding"/>
    <property type="evidence" value="ECO:0007669"/>
    <property type="project" value="InterPro"/>
</dbReference>
<dbReference type="InterPro" id="IPR049312">
    <property type="entry name" value="GIDA_C_N"/>
</dbReference>
<protein>
    <recommendedName>
        <fullName evidence="5">tRNA uridine 5-carboxymethylaminomethyl modification enzyme C-terminal subdomain domain-containing protein</fullName>
    </recommendedName>
</protein>
<dbReference type="NCBIfam" id="TIGR00136">
    <property type="entry name" value="mnmG_gidA"/>
    <property type="match status" value="1"/>
</dbReference>
<accession>A0A381MZP0</accession>
<dbReference type="Pfam" id="PF01134">
    <property type="entry name" value="GIDA"/>
    <property type="match status" value="1"/>
</dbReference>
<dbReference type="Gene3D" id="3.50.50.60">
    <property type="entry name" value="FAD/NAD(P)-binding domain"/>
    <property type="match status" value="2"/>
</dbReference>
<dbReference type="InterPro" id="IPR026904">
    <property type="entry name" value="MnmG_C"/>
</dbReference>
<dbReference type="PROSITE" id="PS01280">
    <property type="entry name" value="GIDA_1"/>
    <property type="match status" value="1"/>
</dbReference>
<dbReference type="GO" id="GO:0030488">
    <property type="term" value="P:tRNA methylation"/>
    <property type="evidence" value="ECO:0007669"/>
    <property type="project" value="TreeGrafter"/>
</dbReference>
<keyword evidence="3" id="KW-0285">Flavoprotein</keyword>
<sequence length="618" mass="68909">MKNFDTIVIGGGHAGCEAAAASARVGAKTLLLTKLLSTIGAMSCNPAMGGIGKGHLIREIDAFDGLMGVISDLSGIQFRVLNRSKGPAVQGPRAQIDRSLYLANMQKALKEQKNLTIVEASVNDIIIENNTICGIRCDQGEYFCNSLILTTGTFLNGVMYCGKNTTPGGRYGEAPTTTLSKRLKKFDLSLSRLKTGTPARIMKDSINYDLLEEQKGDTQPEPFSYMSNKIQAPQTVCHITHTNEKTHQIIANNIRKSAMYSGNITSAGPRYCPSIEDKIVRFPEKKSHQIFLEPEGLNSDLIYPNGISTSLPEDIQLAFIKTIKGLEKAKVRRFGYAIEYDYVDPRELDHSLSVKKIKGLWLAGQINGTTGYEEAASQGLIAGINAARHSRGKKLYFIDRADGYIGVLIDDLVTKGVTEPYRMFTSRSEYRLSLRADNADHRLTDTGIFLGVVGQERKKSWRLKKSKINQARSSLKELIISPTEARRKGLKINCDGKKRSAFELLGYPEINFKDLEKIWEKLENIDLSTRKTISAEATYYRYLKRQKKEIDNFKKEELKKLNPNFNYDLIDGLSNENKDKLSKIKPRTLGQAQRIDGITPSAISLILSHMRNSKGAEF</sequence>
<dbReference type="InterPro" id="IPR004416">
    <property type="entry name" value="MnmG"/>
</dbReference>
<reference evidence="6" key="1">
    <citation type="submission" date="2018-05" db="EMBL/GenBank/DDBJ databases">
        <authorList>
            <person name="Lanie J.A."/>
            <person name="Ng W.-L."/>
            <person name="Kazmierczak K.M."/>
            <person name="Andrzejewski T.M."/>
            <person name="Davidsen T.M."/>
            <person name="Wayne K.J."/>
            <person name="Tettelin H."/>
            <person name="Glass J.I."/>
            <person name="Rusch D."/>
            <person name="Podicherti R."/>
            <person name="Tsui H.-C.T."/>
            <person name="Winkler M.E."/>
        </authorList>
    </citation>
    <scope>NUCLEOTIDE SEQUENCE</scope>
</reference>
<dbReference type="InterPro" id="IPR020595">
    <property type="entry name" value="MnmG-rel_CS"/>
</dbReference>
<dbReference type="SUPFAM" id="SSF51905">
    <property type="entry name" value="FAD/NAD(P)-binding domain"/>
    <property type="match status" value="1"/>
</dbReference>
<dbReference type="SMART" id="SM01228">
    <property type="entry name" value="GIDA_assoc_3"/>
    <property type="match status" value="1"/>
</dbReference>
<dbReference type="EMBL" id="UINC01000034">
    <property type="protein sequence ID" value="SUZ47791.1"/>
    <property type="molecule type" value="Genomic_DNA"/>
</dbReference>
<evidence type="ECO:0000256" key="4">
    <source>
        <dbReference type="ARBA" id="ARBA00022827"/>
    </source>
</evidence>
<dbReference type="InterPro" id="IPR002218">
    <property type="entry name" value="MnmG-rel"/>
</dbReference>
<dbReference type="Pfam" id="PF13932">
    <property type="entry name" value="SAM_GIDA_C"/>
    <property type="match status" value="1"/>
</dbReference>
<proteinExistence type="inferred from homology"/>
<dbReference type="FunFam" id="3.50.50.60:FF:000002">
    <property type="entry name" value="tRNA uridine 5-carboxymethylaminomethyl modification enzyme MnmG"/>
    <property type="match status" value="1"/>
</dbReference>
<feature type="domain" description="tRNA uridine 5-carboxymethylaminomethyl modification enzyme C-terminal subdomain" evidence="5">
    <location>
        <begin position="537"/>
        <end position="608"/>
    </location>
</feature>